<sequence>MRKITALFFMALFLSCMITHAARPKSSFRKGGKINPDLLTEDSCDDLEDDECLKRRTLAANLDYIYTQDDKN</sequence>
<protein>
    <recommendedName>
        <fullName evidence="9">Phytosulfokine</fullName>
    </recommendedName>
    <component>
        <recommendedName>
            <fullName evidence="9">Phytosulfokine-alpha</fullName>
            <shortName evidence="9">PSK-alpha</shortName>
            <shortName evidence="9">Phytosulfokine-a</shortName>
        </recommendedName>
    </component>
    <component>
        <recommendedName>
            <fullName evidence="9">Phytosulfokine-beta</fullName>
            <shortName evidence="9">PSK-beta</shortName>
            <shortName evidence="9">Phytosulfokine-b</shortName>
        </recommendedName>
    </component>
</protein>
<reference evidence="10 11" key="1">
    <citation type="submission" date="2024-01" db="EMBL/GenBank/DDBJ databases">
        <title>The genomes of 5 underutilized Papilionoideae crops provide insights into root nodulation and disease resistanc.</title>
        <authorList>
            <person name="Jiang F."/>
        </authorList>
    </citation>
    <scope>NUCLEOTIDE SEQUENCE [LARGE SCALE GENOMIC DNA]</scope>
    <source>
        <strain evidence="10">JINMINGXINNONG_FW02</strain>
        <tissue evidence="10">Leaves</tissue>
    </source>
</reference>
<comment type="function">
    <text evidence="9">Promotes plant cell differentiation, organogenesis and somatic embryogenesis as well as cell proliferation.</text>
</comment>
<dbReference type="AlphaFoldDB" id="A0AAN9RCQ4"/>
<evidence type="ECO:0000256" key="4">
    <source>
        <dbReference type="ARBA" id="ARBA00022525"/>
    </source>
</evidence>
<comment type="subcellular location">
    <subcellularLocation>
        <location evidence="1 9">Secreted</location>
    </subcellularLocation>
</comment>
<feature type="chain" id="PRO_5042665817" description="Phytosulfokine" evidence="9">
    <location>
        <begin position="22"/>
        <end position="72"/>
    </location>
</feature>
<evidence type="ECO:0000256" key="1">
    <source>
        <dbReference type="ARBA" id="ARBA00004613"/>
    </source>
</evidence>
<dbReference type="Pfam" id="PF06404">
    <property type="entry name" value="PSK"/>
    <property type="match status" value="1"/>
</dbReference>
<evidence type="ECO:0000256" key="9">
    <source>
        <dbReference type="RuleBase" id="RU368031"/>
    </source>
</evidence>
<evidence type="ECO:0000313" key="10">
    <source>
        <dbReference type="EMBL" id="KAK7367641.1"/>
    </source>
</evidence>
<evidence type="ECO:0000313" key="11">
    <source>
        <dbReference type="Proteomes" id="UP001374584"/>
    </source>
</evidence>
<dbReference type="PANTHER" id="PTHR33285:SF55">
    <property type="entry name" value="PHYTOSULFOKINES 3"/>
    <property type="match status" value="1"/>
</dbReference>
<dbReference type="PROSITE" id="PS51257">
    <property type="entry name" value="PROKAR_LIPOPROTEIN"/>
    <property type="match status" value="1"/>
</dbReference>
<dbReference type="Proteomes" id="UP001374584">
    <property type="component" value="Unassembled WGS sequence"/>
</dbReference>
<evidence type="ECO:0000256" key="8">
    <source>
        <dbReference type="ARBA" id="ARBA00023030"/>
    </source>
</evidence>
<dbReference type="GO" id="GO:0008283">
    <property type="term" value="P:cell population proliferation"/>
    <property type="evidence" value="ECO:0007669"/>
    <property type="project" value="UniProtKB-UniRule"/>
</dbReference>
<dbReference type="GO" id="GO:0005576">
    <property type="term" value="C:extracellular region"/>
    <property type="evidence" value="ECO:0007669"/>
    <property type="project" value="UniProtKB-SubCell"/>
</dbReference>
<evidence type="ECO:0000256" key="2">
    <source>
        <dbReference type="ARBA" id="ARBA00010781"/>
    </source>
</evidence>
<evidence type="ECO:0000256" key="6">
    <source>
        <dbReference type="ARBA" id="ARBA00022729"/>
    </source>
</evidence>
<dbReference type="GO" id="GO:0008083">
    <property type="term" value="F:growth factor activity"/>
    <property type="evidence" value="ECO:0007669"/>
    <property type="project" value="UniProtKB-UniRule"/>
</dbReference>
<feature type="signal peptide" evidence="9">
    <location>
        <begin position="1"/>
        <end position="21"/>
    </location>
</feature>
<evidence type="ECO:0000256" key="7">
    <source>
        <dbReference type="ARBA" id="ARBA00022782"/>
    </source>
</evidence>
<organism evidence="10 11">
    <name type="scientific">Phaseolus coccineus</name>
    <name type="common">Scarlet runner bean</name>
    <name type="synonym">Phaseolus multiflorus</name>
    <dbReference type="NCBI Taxonomy" id="3886"/>
    <lineage>
        <taxon>Eukaryota</taxon>
        <taxon>Viridiplantae</taxon>
        <taxon>Streptophyta</taxon>
        <taxon>Embryophyta</taxon>
        <taxon>Tracheophyta</taxon>
        <taxon>Spermatophyta</taxon>
        <taxon>Magnoliopsida</taxon>
        <taxon>eudicotyledons</taxon>
        <taxon>Gunneridae</taxon>
        <taxon>Pentapetalae</taxon>
        <taxon>rosids</taxon>
        <taxon>fabids</taxon>
        <taxon>Fabales</taxon>
        <taxon>Fabaceae</taxon>
        <taxon>Papilionoideae</taxon>
        <taxon>50 kb inversion clade</taxon>
        <taxon>NPAAA clade</taxon>
        <taxon>indigoferoid/millettioid clade</taxon>
        <taxon>Phaseoleae</taxon>
        <taxon>Phaseolus</taxon>
    </lineage>
</organism>
<keyword evidence="6 9" id="KW-0732">Signal</keyword>
<dbReference type="InterPro" id="IPR009438">
    <property type="entry name" value="Phytosulfokine"/>
</dbReference>
<gene>
    <name evidence="10" type="ORF">VNO80_09656</name>
</gene>
<comment type="PTM">
    <text evidence="9">Sulfation is important for activity and for the binding to a putative membrane receptor.</text>
</comment>
<comment type="similarity">
    <text evidence="2 9">Belongs to the phytosulfokine family.</text>
</comment>
<accession>A0AAN9RCQ4</accession>
<dbReference type="PANTHER" id="PTHR33285">
    <property type="entry name" value="PHYTOSULFOKINES 3"/>
    <property type="match status" value="1"/>
</dbReference>
<evidence type="ECO:0000256" key="3">
    <source>
        <dbReference type="ARBA" id="ARBA00022473"/>
    </source>
</evidence>
<evidence type="ECO:0000256" key="5">
    <source>
        <dbReference type="ARBA" id="ARBA00022641"/>
    </source>
</evidence>
<proteinExistence type="inferred from homology"/>
<keyword evidence="5 9" id="KW-0765">Sulfation</keyword>
<comment type="PTM">
    <text evidence="9">PSK-alpha is produced by endopeptidase digestion. PSK-beta is produced from PSK-alpha by exopeptidase digestion.</text>
</comment>
<keyword evidence="3 9" id="KW-0217">Developmental protein</keyword>
<keyword evidence="4 9" id="KW-0964">Secreted</keyword>
<name>A0AAN9RCQ4_PHACN</name>
<keyword evidence="11" id="KW-1185">Reference proteome</keyword>
<dbReference type="EMBL" id="JAYMYR010000004">
    <property type="protein sequence ID" value="KAK7367641.1"/>
    <property type="molecule type" value="Genomic_DNA"/>
</dbReference>
<keyword evidence="8 9" id="KW-0339">Growth factor</keyword>
<comment type="caution">
    <text evidence="10">The sequence shown here is derived from an EMBL/GenBank/DDBJ whole genome shotgun (WGS) entry which is preliminary data.</text>
</comment>
<dbReference type="GO" id="GO:0030154">
    <property type="term" value="P:cell differentiation"/>
    <property type="evidence" value="ECO:0007669"/>
    <property type="project" value="UniProtKB-UniRule"/>
</dbReference>
<keyword evidence="7 9" id="KW-0221">Differentiation</keyword>